<dbReference type="SUPFAM" id="SSF54427">
    <property type="entry name" value="NTF2-like"/>
    <property type="match status" value="1"/>
</dbReference>
<dbReference type="EMBL" id="HE575319">
    <property type="protein sequence ID" value="CCC91132.1"/>
    <property type="molecule type" value="Genomic_DNA"/>
</dbReference>
<dbReference type="VEuPathDB" id="TriTrypDB:TcIL3000_6_3860"/>
<feature type="region of interest" description="Disordered" evidence="1">
    <location>
        <begin position="226"/>
        <end position="270"/>
    </location>
</feature>
<dbReference type="Gene3D" id="3.10.450.50">
    <property type="match status" value="1"/>
</dbReference>
<reference evidence="2" key="1">
    <citation type="journal article" date="2012" name="Proc. Natl. Acad. Sci. U.S.A.">
        <title>Antigenic diversity is generated by distinct evolutionary mechanisms in African trypanosome species.</title>
        <authorList>
            <person name="Jackson A.P."/>
            <person name="Berry A."/>
            <person name="Aslett M."/>
            <person name="Allison H.C."/>
            <person name="Burton P."/>
            <person name="Vavrova-Anderson J."/>
            <person name="Brown R."/>
            <person name="Browne H."/>
            <person name="Corton N."/>
            <person name="Hauser H."/>
            <person name="Gamble J."/>
            <person name="Gilderthorp R."/>
            <person name="Marcello L."/>
            <person name="McQuillan J."/>
            <person name="Otto T.D."/>
            <person name="Quail M.A."/>
            <person name="Sanders M.J."/>
            <person name="van Tonder A."/>
            <person name="Ginger M.L."/>
            <person name="Field M.C."/>
            <person name="Barry J.D."/>
            <person name="Hertz-Fowler C."/>
            <person name="Berriman M."/>
        </authorList>
    </citation>
    <scope>NUCLEOTIDE SEQUENCE</scope>
    <source>
        <strain evidence="2">IL3000</strain>
    </source>
</reference>
<proteinExistence type="predicted"/>
<evidence type="ECO:0000256" key="1">
    <source>
        <dbReference type="SAM" id="MobiDB-lite"/>
    </source>
</evidence>
<dbReference type="AlphaFoldDB" id="G0UP21"/>
<sequence length="346" mass="37465">MSTPTEVACKFIPAFFEDLATNPENLSKMYGTESTVMFVDFDCGTKQVSGSDISPSLVQWSHILKDCDLCVESYSAFPLYCGVSVYATLVAETATTRHYFQFITILEQCPTGDYRPMSFYIRNQVIMRPGAVEKEQASAGNLSASGDKVEEEHPQPEVAEVPAAREDTRCSPAGKSESRDRTSPDAASTIPDDKPSAGARPKTWASLAGAALKGEQRPIKVISHQGPAVKAANKPVSPPSKVPAQPDARKQVSPKRGTKAANSSSEPLGDRLMFSIKQKVTDQEIMAALGQYSSRVVSLRNNSANGHVFLDFSGNEGDILEGLKSNTLIIGAGKNRVSIYRQKPRE</sequence>
<protein>
    <submittedName>
        <fullName evidence="2">Uncharacterized protein</fullName>
    </submittedName>
</protein>
<organism evidence="2">
    <name type="scientific">Trypanosoma congolense (strain IL3000)</name>
    <dbReference type="NCBI Taxonomy" id="1068625"/>
    <lineage>
        <taxon>Eukaryota</taxon>
        <taxon>Discoba</taxon>
        <taxon>Euglenozoa</taxon>
        <taxon>Kinetoplastea</taxon>
        <taxon>Metakinetoplastina</taxon>
        <taxon>Trypanosomatida</taxon>
        <taxon>Trypanosomatidae</taxon>
        <taxon>Trypanosoma</taxon>
        <taxon>Nannomonas</taxon>
    </lineage>
</organism>
<evidence type="ECO:0000313" key="2">
    <source>
        <dbReference type="EMBL" id="CCC91132.1"/>
    </source>
</evidence>
<accession>G0UP21</accession>
<feature type="region of interest" description="Disordered" evidence="1">
    <location>
        <begin position="136"/>
        <end position="202"/>
    </location>
</feature>
<dbReference type="InterPro" id="IPR032710">
    <property type="entry name" value="NTF2-like_dom_sf"/>
</dbReference>
<gene>
    <name evidence="2" type="ORF">TCIL3000_6_3860</name>
</gene>
<name>G0UP21_TRYCI</name>